<dbReference type="AlphaFoldDB" id="A0A917IXF4"/>
<dbReference type="Pfam" id="PF06953">
    <property type="entry name" value="ArsD"/>
    <property type="match status" value="1"/>
</dbReference>
<dbReference type="Gene3D" id="3.40.30.10">
    <property type="entry name" value="Glutaredoxin"/>
    <property type="match status" value="1"/>
</dbReference>
<dbReference type="EMBL" id="BMDC01000004">
    <property type="protein sequence ID" value="GGH65757.1"/>
    <property type="molecule type" value="Genomic_DNA"/>
</dbReference>
<feature type="region of interest" description="Disordered" evidence="1">
    <location>
        <begin position="144"/>
        <end position="181"/>
    </location>
</feature>
<dbReference type="GO" id="GO:0003677">
    <property type="term" value="F:DNA binding"/>
    <property type="evidence" value="ECO:0007669"/>
    <property type="project" value="InterPro"/>
</dbReference>
<evidence type="ECO:0008006" key="4">
    <source>
        <dbReference type="Google" id="ProtNLM"/>
    </source>
</evidence>
<evidence type="ECO:0000256" key="1">
    <source>
        <dbReference type="SAM" id="MobiDB-lite"/>
    </source>
</evidence>
<reference evidence="2 3" key="1">
    <citation type="journal article" date="2014" name="Int. J. Syst. Evol. Microbiol.">
        <title>Complete genome sequence of Corynebacterium casei LMG S-19264T (=DSM 44701T), isolated from a smear-ripened cheese.</title>
        <authorList>
            <consortium name="US DOE Joint Genome Institute (JGI-PGF)"/>
            <person name="Walter F."/>
            <person name="Albersmeier A."/>
            <person name="Kalinowski J."/>
            <person name="Ruckert C."/>
        </authorList>
    </citation>
    <scope>NUCLEOTIDE SEQUENCE [LARGE SCALE GENOMIC DNA]</scope>
    <source>
        <strain evidence="2 3">CCM 8669</strain>
    </source>
</reference>
<organism evidence="2 3">
    <name type="scientific">Rothia aerolata</name>
    <dbReference type="NCBI Taxonomy" id="1812262"/>
    <lineage>
        <taxon>Bacteria</taxon>
        <taxon>Bacillati</taxon>
        <taxon>Actinomycetota</taxon>
        <taxon>Actinomycetes</taxon>
        <taxon>Micrococcales</taxon>
        <taxon>Micrococcaceae</taxon>
        <taxon>Rothia</taxon>
    </lineage>
</organism>
<accession>A0A917IXF4</accession>
<comment type="caution">
    <text evidence="2">The sequence shown here is derived from an EMBL/GenBank/DDBJ whole genome shotgun (WGS) entry which is preliminary data.</text>
</comment>
<dbReference type="InterPro" id="IPR010712">
    <property type="entry name" value="Arsenical-R_ArsD"/>
</dbReference>
<sequence length="181" mass="18819">MAEITDPAELEVFIPGPGENPDDPNDADRTEFLETAQELLDSGLDIAVYSTDSYPSAFEQCVPVAEQIEVSGHEVLPILLVDGAVKVSFNYPDREQLERFSKARSVKPKKLPAAATACGTGGADVTTAPAMEPAGFAATLAGVTERPAGGPDIGNRRNLMGGDFGQGLPSGSESALRAGEG</sequence>
<protein>
    <recommendedName>
        <fullName evidence="4">Thiol-disulfide isomerase</fullName>
    </recommendedName>
</protein>
<evidence type="ECO:0000313" key="2">
    <source>
        <dbReference type="EMBL" id="GGH65757.1"/>
    </source>
</evidence>
<keyword evidence="3" id="KW-1185">Reference proteome</keyword>
<proteinExistence type="predicted"/>
<dbReference type="Proteomes" id="UP000600171">
    <property type="component" value="Unassembled WGS sequence"/>
</dbReference>
<dbReference type="RefSeq" id="WP_188360174.1">
    <property type="nucleotide sequence ID" value="NZ_BMDC01000004.1"/>
</dbReference>
<name>A0A917IXF4_9MICC</name>
<dbReference type="GO" id="GO:0046685">
    <property type="term" value="P:response to arsenic-containing substance"/>
    <property type="evidence" value="ECO:0007669"/>
    <property type="project" value="InterPro"/>
</dbReference>
<feature type="region of interest" description="Disordered" evidence="1">
    <location>
        <begin position="1"/>
        <end position="28"/>
    </location>
</feature>
<gene>
    <name evidence="2" type="ORF">GCM10007359_19320</name>
</gene>
<dbReference type="GO" id="GO:0045892">
    <property type="term" value="P:negative regulation of DNA-templated transcription"/>
    <property type="evidence" value="ECO:0007669"/>
    <property type="project" value="InterPro"/>
</dbReference>
<evidence type="ECO:0000313" key="3">
    <source>
        <dbReference type="Proteomes" id="UP000600171"/>
    </source>
</evidence>